<reference evidence="6 7" key="1">
    <citation type="submission" date="2018-11" db="EMBL/GenBank/DDBJ databases">
        <title>Draft genome analysis of Rheinheimera mesophila isolated from an industrial waste site.</title>
        <authorList>
            <person name="Yu Q."/>
            <person name="Qi Y."/>
            <person name="Zhang H."/>
            <person name="Lu Y."/>
            <person name="Pu J."/>
        </authorList>
    </citation>
    <scope>NUCLEOTIDE SEQUENCE [LARGE SCALE GENOMIC DNA]</scope>
    <source>
        <strain evidence="6 7">IITR13</strain>
    </source>
</reference>
<name>A0A3P3QT50_9GAMM</name>
<gene>
    <name evidence="6" type="ORF">EIK76_05660</name>
</gene>
<dbReference type="InterPro" id="IPR009926">
    <property type="entry name" value="T3SS_YcgR_PilZN"/>
</dbReference>
<dbReference type="EMBL" id="RRCF01000001">
    <property type="protein sequence ID" value="RRJ23550.1"/>
    <property type="molecule type" value="Genomic_DNA"/>
</dbReference>
<keyword evidence="6" id="KW-0282">Flagellum</keyword>
<feature type="domain" description="PilZ" evidence="4">
    <location>
        <begin position="116"/>
        <end position="224"/>
    </location>
</feature>
<dbReference type="SUPFAM" id="SSF141371">
    <property type="entry name" value="PilZ domain-like"/>
    <property type="match status" value="2"/>
</dbReference>
<dbReference type="InterPro" id="IPR009875">
    <property type="entry name" value="PilZ_domain"/>
</dbReference>
<sequence length="231" mass="26170">MEQSSHSPVVHEKIRHLHPGSLVDLQFSQPSSLRIRTSLVGYEKNRYLVLKLPQQVIDGGYKDIFAEGNMTVVRCLLEGELGECIAFRAMIKTVSHHPVHLLFLEYPQEIENRSLRAKQRIRAFIPAYVSPVEQGALPETFSLYNGFVIDISPCGCRFSMKLHAHASQINKVAVMMELLVPGEEERIQLPGEIMNCHLELQELSLGIKFDLPERQVAKMLQRFIVDPAIAS</sequence>
<organism evidence="6 7">
    <name type="scientific">Rheinheimera mesophila</name>
    <dbReference type="NCBI Taxonomy" id="1547515"/>
    <lineage>
        <taxon>Bacteria</taxon>
        <taxon>Pseudomonadati</taxon>
        <taxon>Pseudomonadota</taxon>
        <taxon>Gammaproteobacteria</taxon>
        <taxon>Chromatiales</taxon>
        <taxon>Chromatiaceae</taxon>
        <taxon>Rheinheimera</taxon>
    </lineage>
</organism>
<keyword evidence="2" id="KW-0547">Nucleotide-binding</keyword>
<accession>A0A3P3QT50</accession>
<keyword evidence="7" id="KW-1185">Reference proteome</keyword>
<evidence type="ECO:0000259" key="4">
    <source>
        <dbReference type="Pfam" id="PF07238"/>
    </source>
</evidence>
<evidence type="ECO:0000256" key="1">
    <source>
        <dbReference type="ARBA" id="ARBA00022636"/>
    </source>
</evidence>
<dbReference type="Gene3D" id="2.30.110.10">
    <property type="entry name" value="Electron Transport, Fmn-binding Protein, Chain A"/>
    <property type="match status" value="1"/>
</dbReference>
<dbReference type="Pfam" id="PF12945">
    <property type="entry name" value="PilZNR"/>
    <property type="match status" value="1"/>
</dbReference>
<keyword evidence="6" id="KW-0969">Cilium</keyword>
<dbReference type="GO" id="GO:0035438">
    <property type="term" value="F:cyclic-di-GMP binding"/>
    <property type="evidence" value="ECO:0007669"/>
    <property type="project" value="InterPro"/>
</dbReference>
<evidence type="ECO:0000256" key="3">
    <source>
        <dbReference type="ARBA" id="ARBA00023143"/>
    </source>
</evidence>
<feature type="domain" description="Type III secretion system flagellar brake protein YcgR PilZN" evidence="5">
    <location>
        <begin position="19"/>
        <end position="107"/>
    </location>
</feature>
<dbReference type="Proteomes" id="UP000276260">
    <property type="component" value="Unassembled WGS sequence"/>
</dbReference>
<dbReference type="AlphaFoldDB" id="A0A3P3QT50"/>
<protein>
    <submittedName>
        <fullName evidence="6">Flagellar brake protein</fullName>
    </submittedName>
</protein>
<keyword evidence="6" id="KW-0966">Cell projection</keyword>
<proteinExistence type="predicted"/>
<dbReference type="OrthoDB" id="5761885at2"/>
<dbReference type="RefSeq" id="WP_046518223.1">
    <property type="nucleotide sequence ID" value="NZ_LAVS01000001.1"/>
</dbReference>
<keyword evidence="3" id="KW-0975">Bacterial flagellum</keyword>
<evidence type="ECO:0000313" key="6">
    <source>
        <dbReference type="EMBL" id="RRJ23550.1"/>
    </source>
</evidence>
<comment type="caution">
    <text evidence="6">The sequence shown here is derived from an EMBL/GenBank/DDBJ whole genome shotgun (WGS) entry which is preliminary data.</text>
</comment>
<evidence type="ECO:0000313" key="7">
    <source>
        <dbReference type="Proteomes" id="UP000276260"/>
    </source>
</evidence>
<dbReference type="Gene3D" id="2.40.10.220">
    <property type="entry name" value="predicted glycosyltransferase like domains"/>
    <property type="match status" value="1"/>
</dbReference>
<keyword evidence="1" id="KW-0973">c-di-GMP</keyword>
<dbReference type="InterPro" id="IPR012349">
    <property type="entry name" value="Split_barrel_FMN-bd"/>
</dbReference>
<evidence type="ECO:0000256" key="2">
    <source>
        <dbReference type="ARBA" id="ARBA00022741"/>
    </source>
</evidence>
<evidence type="ECO:0000259" key="5">
    <source>
        <dbReference type="Pfam" id="PF12945"/>
    </source>
</evidence>
<dbReference type="Pfam" id="PF07238">
    <property type="entry name" value="PilZ"/>
    <property type="match status" value="1"/>
</dbReference>